<gene>
    <name evidence="8" type="ORF">AQUCO_02200282v1</name>
</gene>
<evidence type="ECO:0000313" key="8">
    <source>
        <dbReference type="EMBL" id="PIA41738.1"/>
    </source>
</evidence>
<keyword evidence="3" id="KW-0238">DNA-binding</keyword>
<dbReference type="AlphaFoldDB" id="A0A2G5DDY9"/>
<dbReference type="GO" id="GO:0005634">
    <property type="term" value="C:nucleus"/>
    <property type="evidence" value="ECO:0007669"/>
    <property type="project" value="UniProtKB-SubCell"/>
</dbReference>
<dbReference type="PROSITE" id="PS51005">
    <property type="entry name" value="NAC"/>
    <property type="match status" value="1"/>
</dbReference>
<evidence type="ECO:0000256" key="5">
    <source>
        <dbReference type="ARBA" id="ARBA00023242"/>
    </source>
</evidence>
<protein>
    <recommendedName>
        <fullName evidence="7">NAC domain-containing protein</fullName>
    </recommendedName>
</protein>
<dbReference type="OrthoDB" id="1882472at2759"/>
<keyword evidence="9" id="KW-1185">Reference proteome</keyword>
<dbReference type="InterPro" id="IPR036093">
    <property type="entry name" value="NAC_dom_sf"/>
</dbReference>
<keyword evidence="6" id="KW-0812">Transmembrane</keyword>
<feature type="domain" description="NAC" evidence="7">
    <location>
        <begin position="6"/>
        <end position="156"/>
    </location>
</feature>
<dbReference type="GO" id="GO:0006355">
    <property type="term" value="P:regulation of DNA-templated transcription"/>
    <property type="evidence" value="ECO:0007669"/>
    <property type="project" value="InterPro"/>
</dbReference>
<evidence type="ECO:0000256" key="1">
    <source>
        <dbReference type="ARBA" id="ARBA00004123"/>
    </source>
</evidence>
<dbReference type="Gene3D" id="2.170.150.80">
    <property type="entry name" value="NAC domain"/>
    <property type="match status" value="1"/>
</dbReference>
<evidence type="ECO:0000313" key="9">
    <source>
        <dbReference type="Proteomes" id="UP000230069"/>
    </source>
</evidence>
<keyword evidence="6" id="KW-1133">Transmembrane helix</keyword>
<evidence type="ECO:0000256" key="2">
    <source>
        <dbReference type="ARBA" id="ARBA00023015"/>
    </source>
</evidence>
<dbReference type="Proteomes" id="UP000230069">
    <property type="component" value="Unassembled WGS sequence"/>
</dbReference>
<dbReference type="InParanoid" id="A0A2G5DDY9"/>
<dbReference type="SUPFAM" id="SSF101941">
    <property type="entry name" value="NAC domain"/>
    <property type="match status" value="1"/>
</dbReference>
<dbReference type="STRING" id="218851.A0A2G5DDY9"/>
<evidence type="ECO:0000256" key="6">
    <source>
        <dbReference type="SAM" id="Phobius"/>
    </source>
</evidence>
<dbReference type="PANTHER" id="PTHR31744">
    <property type="entry name" value="PROTEIN CUP-SHAPED COTYLEDON 2-RELATED"/>
    <property type="match status" value="1"/>
</dbReference>
<dbReference type="GO" id="GO:0003677">
    <property type="term" value="F:DNA binding"/>
    <property type="evidence" value="ECO:0007669"/>
    <property type="project" value="UniProtKB-KW"/>
</dbReference>
<feature type="transmembrane region" description="Helical" evidence="6">
    <location>
        <begin position="654"/>
        <end position="681"/>
    </location>
</feature>
<reference evidence="8 9" key="1">
    <citation type="submission" date="2017-09" db="EMBL/GenBank/DDBJ databases">
        <title>WGS assembly of Aquilegia coerulea Goldsmith.</title>
        <authorList>
            <person name="Hodges S."/>
            <person name="Kramer E."/>
            <person name="Nordborg M."/>
            <person name="Tomkins J."/>
            <person name="Borevitz J."/>
            <person name="Derieg N."/>
            <person name="Yan J."/>
            <person name="Mihaltcheva S."/>
            <person name="Hayes R.D."/>
            <person name="Rokhsar D."/>
        </authorList>
    </citation>
    <scope>NUCLEOTIDE SEQUENCE [LARGE SCALE GENOMIC DNA]</scope>
    <source>
        <strain evidence="9">cv. Goldsmith</strain>
    </source>
</reference>
<sequence length="686" mass="75680">MARTSLPPGFRFHPMDVELILYYLKRKVMGKPLRIEAIAELDLYKFAPWDLPDKSCLRSKDLEWYFFCPRDRKYNHGPRTNRATEIGYWKTTGRDRPICNGSETVGMKKTLIFHLGRAPQGNRTNWVMHEYRLELKDLVDVGISQDSYVLCKIFEKSGAGPKNGEQHGAPFKEEEWEDDLEDDSLTLLPRINSEAPSVIVDAEKKAVAEDSALVLGKTHESSSQLPCQNELSDTCKENISLLDGVDLGSLLALLGDGNDLSHIGSAYVEDPPPSDNNDIFGGLNDLDITTELKGIDNFELVNMEDSYVLGQTRLGEDMAYMELDDMERPLKYPVKGDGANHIQNDNFAHRSEMEGGDEFGCLNSLVSRENTYSMRLADLDFPVKYPLEVTSENVQSGGHFGYDNYDSLETLSVPFVSREAVFHAPGVGSSRCILPKNSGAFADNLDLASNFNNHIGCGESSVCGYQVPNQTPGVGSSRCIHPKNSGVFADNSNFKNHIGFGESSVCGYQVPHQTPENLSSGIEERVNTHSSQTFARVFSSLDSMKKGSVTYGEQHRANSRLRCLLGSIPARPASAAEFPSCINAGKGSKGKSLFANHGGSSIHVKAEVTVRCGCTDEALSGKLEGDPCLCCYGHKFFRRELGKEAAPLSSGLTFVFLLGMITALMWVFLFSVVVKIGCYVWKLPLF</sequence>
<evidence type="ECO:0000256" key="4">
    <source>
        <dbReference type="ARBA" id="ARBA00023163"/>
    </source>
</evidence>
<keyword evidence="2" id="KW-0805">Transcription regulation</keyword>
<proteinExistence type="predicted"/>
<accession>A0A2G5DDY9</accession>
<keyword evidence="6" id="KW-0472">Membrane</keyword>
<dbReference type="PANTHER" id="PTHR31744:SF210">
    <property type="entry name" value="NAC DOMAIN-CONTAINING PROTEIN 86-LIKE"/>
    <property type="match status" value="1"/>
</dbReference>
<keyword evidence="4" id="KW-0804">Transcription</keyword>
<evidence type="ECO:0000259" key="7">
    <source>
        <dbReference type="PROSITE" id="PS51005"/>
    </source>
</evidence>
<dbReference type="EMBL" id="KZ305039">
    <property type="protein sequence ID" value="PIA41738.1"/>
    <property type="molecule type" value="Genomic_DNA"/>
</dbReference>
<comment type="subcellular location">
    <subcellularLocation>
        <location evidence="1">Nucleus</location>
    </subcellularLocation>
</comment>
<dbReference type="InterPro" id="IPR003441">
    <property type="entry name" value="NAC-dom"/>
</dbReference>
<organism evidence="8 9">
    <name type="scientific">Aquilegia coerulea</name>
    <name type="common">Rocky mountain columbine</name>
    <dbReference type="NCBI Taxonomy" id="218851"/>
    <lineage>
        <taxon>Eukaryota</taxon>
        <taxon>Viridiplantae</taxon>
        <taxon>Streptophyta</taxon>
        <taxon>Embryophyta</taxon>
        <taxon>Tracheophyta</taxon>
        <taxon>Spermatophyta</taxon>
        <taxon>Magnoliopsida</taxon>
        <taxon>Ranunculales</taxon>
        <taxon>Ranunculaceae</taxon>
        <taxon>Thalictroideae</taxon>
        <taxon>Aquilegia</taxon>
    </lineage>
</organism>
<evidence type="ECO:0000256" key="3">
    <source>
        <dbReference type="ARBA" id="ARBA00023125"/>
    </source>
</evidence>
<name>A0A2G5DDY9_AQUCA</name>
<dbReference type="Pfam" id="PF02365">
    <property type="entry name" value="NAM"/>
    <property type="match status" value="1"/>
</dbReference>
<keyword evidence="5" id="KW-0539">Nucleus</keyword>
<dbReference type="FunFam" id="2.170.150.80:FF:000002">
    <property type="entry name" value="Nac domain-containing protein 86"/>
    <property type="match status" value="1"/>
</dbReference>